<gene>
    <name evidence="1" type="ORF">NEUTE1DRAFT_41564</name>
</gene>
<evidence type="ECO:0000313" key="1">
    <source>
        <dbReference type="EMBL" id="EGO57314.1"/>
    </source>
</evidence>
<dbReference type="HOGENOM" id="CLU_2292436_0_0_1"/>
<dbReference type="EMBL" id="GL891304">
    <property type="protein sequence ID" value="EGO57314.1"/>
    <property type="molecule type" value="Genomic_DNA"/>
</dbReference>
<sequence length="101" mass="11066">MLHAGRVAVDATQESGVKVCSLFVFRGHALSAVWGFTSPVLAMVSRSLKNLCPTHLPSAKTPSCPPEVVRRSFIMSPYTTHCTTKSSRYDITLSWVCTFFG</sequence>
<name>F8MJX7_NEUT8</name>
<reference evidence="2" key="1">
    <citation type="journal article" date="2011" name="Genetics">
        <title>Massive changes in genome architecture accompany the transition to self-fertility in the filamentous fungus Neurospora tetrasperma.</title>
        <authorList>
            <person name="Ellison C.E."/>
            <person name="Stajich J.E."/>
            <person name="Jacobson D.J."/>
            <person name="Natvig D.O."/>
            <person name="Lapidus A."/>
            <person name="Foster B."/>
            <person name="Aerts A."/>
            <person name="Riley R."/>
            <person name="Lindquist E.A."/>
            <person name="Grigoriev I.V."/>
            <person name="Taylor J.W."/>
        </authorList>
    </citation>
    <scope>NUCLEOTIDE SEQUENCE [LARGE SCALE GENOMIC DNA]</scope>
    <source>
        <strain evidence="2">FGSC 2508 / P0657</strain>
    </source>
</reference>
<dbReference type="AlphaFoldDB" id="F8MJX7"/>
<dbReference type="VEuPathDB" id="FungiDB:NEUTE1DRAFT_41564"/>
<organism evidence="1 2">
    <name type="scientific">Neurospora tetrasperma (strain FGSC 2508 / ATCC MYA-4615 / P0657)</name>
    <dbReference type="NCBI Taxonomy" id="510951"/>
    <lineage>
        <taxon>Eukaryota</taxon>
        <taxon>Fungi</taxon>
        <taxon>Dikarya</taxon>
        <taxon>Ascomycota</taxon>
        <taxon>Pezizomycotina</taxon>
        <taxon>Sordariomycetes</taxon>
        <taxon>Sordariomycetidae</taxon>
        <taxon>Sordariales</taxon>
        <taxon>Sordariaceae</taxon>
        <taxon>Neurospora</taxon>
    </lineage>
</organism>
<accession>F8MJX7</accession>
<proteinExistence type="predicted"/>
<dbReference type="Proteomes" id="UP000008065">
    <property type="component" value="Unassembled WGS sequence"/>
</dbReference>
<dbReference type="RefSeq" id="XP_009850266.1">
    <property type="nucleotide sequence ID" value="XM_009851964.1"/>
</dbReference>
<keyword evidence="2" id="KW-1185">Reference proteome</keyword>
<dbReference type="KEGG" id="nte:NEUTE1DRAFT41564"/>
<dbReference type="GeneID" id="20827809"/>
<evidence type="ECO:0000313" key="2">
    <source>
        <dbReference type="Proteomes" id="UP000008065"/>
    </source>
</evidence>
<protein>
    <submittedName>
        <fullName evidence="1">Uncharacterized protein</fullName>
    </submittedName>
</protein>